<dbReference type="PANTHER" id="PTHR33904:SF1">
    <property type="entry name" value="ESSENTIAL MCU REGULATOR, MITOCHONDRIAL"/>
    <property type="match status" value="1"/>
</dbReference>
<comment type="function">
    <text evidence="14">Essential regulatory subunit of the mitochondrial calcium uniporter complex (uniplex), a complex that mediates calcium uptake into mitochondria.</text>
</comment>
<organism evidence="17">
    <name type="scientific">Taenia asiatica</name>
    <name type="common">Asian tapeworm</name>
    <dbReference type="NCBI Taxonomy" id="60517"/>
    <lineage>
        <taxon>Eukaryota</taxon>
        <taxon>Metazoa</taxon>
        <taxon>Spiralia</taxon>
        <taxon>Lophotrochozoa</taxon>
        <taxon>Platyhelminthes</taxon>
        <taxon>Cestoda</taxon>
        <taxon>Eucestoda</taxon>
        <taxon>Cyclophyllidea</taxon>
        <taxon>Taeniidae</taxon>
        <taxon>Taenia</taxon>
    </lineage>
</organism>
<keyword evidence="5 14" id="KW-0109">Calcium transport</keyword>
<keyword evidence="7 14" id="KW-0999">Mitochondrion inner membrane</keyword>
<keyword evidence="10" id="KW-1133">Transmembrane helix</keyword>
<evidence type="ECO:0000256" key="10">
    <source>
        <dbReference type="ARBA" id="ARBA00022989"/>
    </source>
</evidence>
<protein>
    <recommendedName>
        <fullName evidence="3 14">Essential MCU regulator, mitochondrial</fullName>
    </recommendedName>
    <alternativeName>
        <fullName evidence="14">Single-pass membrane protein with aspartate-rich tail 1, mitochondrial</fullName>
    </alternativeName>
</protein>
<keyword evidence="11 14" id="KW-0406">Ion transport</keyword>
<evidence type="ECO:0000313" key="15">
    <source>
        <dbReference type="EMBL" id="VDK31817.1"/>
    </source>
</evidence>
<evidence type="ECO:0000313" key="16">
    <source>
        <dbReference type="Proteomes" id="UP000282613"/>
    </source>
</evidence>
<proteinExistence type="inferred from homology"/>
<keyword evidence="4 14" id="KW-0813">Transport</keyword>
<reference evidence="17" key="1">
    <citation type="submission" date="2017-02" db="UniProtKB">
        <authorList>
            <consortium name="WormBaseParasite"/>
        </authorList>
    </citation>
    <scope>IDENTIFICATION</scope>
</reference>
<comment type="subcellular location">
    <subcellularLocation>
        <location evidence="1 14">Mitochondrion inner membrane</location>
        <topology evidence="1 14">Single-pass membrane protein</topology>
    </subcellularLocation>
</comment>
<dbReference type="GO" id="GO:0051560">
    <property type="term" value="P:mitochondrial calcium ion homeostasis"/>
    <property type="evidence" value="ECO:0007669"/>
    <property type="project" value="UniProtKB-UniRule"/>
</dbReference>
<evidence type="ECO:0000256" key="1">
    <source>
        <dbReference type="ARBA" id="ARBA00004434"/>
    </source>
</evidence>
<accession>A0A0R3W149</accession>
<name>A0A0R3W149_TAEAS</name>
<evidence type="ECO:0000256" key="4">
    <source>
        <dbReference type="ARBA" id="ARBA00022448"/>
    </source>
</evidence>
<dbReference type="STRING" id="60517.A0A0R3W149"/>
<dbReference type="EMBL" id="UYRS01018299">
    <property type="protein sequence ID" value="VDK31817.1"/>
    <property type="molecule type" value="Genomic_DNA"/>
</dbReference>
<dbReference type="InterPro" id="IPR018782">
    <property type="entry name" value="MCU_reg"/>
</dbReference>
<dbReference type="GO" id="GO:1990246">
    <property type="term" value="C:uniplex complex"/>
    <property type="evidence" value="ECO:0007669"/>
    <property type="project" value="UniProtKB-UniRule"/>
</dbReference>
<keyword evidence="6" id="KW-0812">Transmembrane</keyword>
<evidence type="ECO:0000256" key="11">
    <source>
        <dbReference type="ARBA" id="ARBA00023065"/>
    </source>
</evidence>
<keyword evidence="8 14" id="KW-0106">Calcium</keyword>
<keyword evidence="12 14" id="KW-0496">Mitochondrion</keyword>
<dbReference type="Proteomes" id="UP000282613">
    <property type="component" value="Unassembled WGS sequence"/>
</dbReference>
<comment type="similarity">
    <text evidence="2 14">Belongs to the SMDT1/EMRE family.</text>
</comment>
<evidence type="ECO:0000256" key="14">
    <source>
        <dbReference type="RuleBase" id="RU369077"/>
    </source>
</evidence>
<evidence type="ECO:0000256" key="6">
    <source>
        <dbReference type="ARBA" id="ARBA00022692"/>
    </source>
</evidence>
<evidence type="ECO:0000256" key="3">
    <source>
        <dbReference type="ARBA" id="ARBA00022180"/>
    </source>
</evidence>
<dbReference type="AlphaFoldDB" id="A0A0R3W149"/>
<keyword evidence="9 14" id="KW-0809">Transit peptide</keyword>
<dbReference type="OrthoDB" id="10039145at2759"/>
<evidence type="ECO:0000256" key="2">
    <source>
        <dbReference type="ARBA" id="ARBA00008958"/>
    </source>
</evidence>
<dbReference type="Pfam" id="PF10161">
    <property type="entry name" value="DDDD"/>
    <property type="match status" value="1"/>
</dbReference>
<evidence type="ECO:0000256" key="12">
    <source>
        <dbReference type="ARBA" id="ARBA00023128"/>
    </source>
</evidence>
<evidence type="ECO:0000313" key="17">
    <source>
        <dbReference type="WBParaSite" id="TASK_0000344001-mRNA-1"/>
    </source>
</evidence>
<dbReference type="WBParaSite" id="TASK_0000344001-mRNA-1">
    <property type="protein sequence ID" value="TASK_0000344001-mRNA-1"/>
    <property type="gene ID" value="TASK_0000344001"/>
</dbReference>
<keyword evidence="13" id="KW-0472">Membrane</keyword>
<evidence type="ECO:0000256" key="9">
    <source>
        <dbReference type="ARBA" id="ARBA00022946"/>
    </source>
</evidence>
<dbReference type="PANTHER" id="PTHR33904">
    <property type="entry name" value="ESSENTIAL MCU REGULATOR, MITOCHONDRIAL"/>
    <property type="match status" value="1"/>
</dbReference>
<evidence type="ECO:0000256" key="13">
    <source>
        <dbReference type="ARBA" id="ARBA00023136"/>
    </source>
</evidence>
<comment type="subunit">
    <text evidence="14">Component of the uniplex complex. Interacts (via the transmembrane region) with MCU (via the first transmembrane region); the interaction is direct.</text>
</comment>
<evidence type="ECO:0000256" key="8">
    <source>
        <dbReference type="ARBA" id="ARBA00022837"/>
    </source>
</evidence>
<evidence type="ECO:0000256" key="7">
    <source>
        <dbReference type="ARBA" id="ARBA00022792"/>
    </source>
</evidence>
<evidence type="ECO:0000256" key="5">
    <source>
        <dbReference type="ARBA" id="ARBA00022568"/>
    </source>
</evidence>
<gene>
    <name evidence="15" type="ORF">TASK_LOCUS3441</name>
</gene>
<keyword evidence="16" id="KW-1185">Reference proteome</keyword>
<dbReference type="GO" id="GO:0036444">
    <property type="term" value="P:calcium import into the mitochondrion"/>
    <property type="evidence" value="ECO:0007669"/>
    <property type="project" value="UniProtKB-UniRule"/>
</dbReference>
<sequence length="83" mass="9204">MRWSGRSLSRLFAKSRTSHNHYYLCGDGVYRSTGAISDAPYQTSFGLLKVVCVVTPLLLVGAYISKAGAKFLEDNEIFVPKDE</sequence>
<reference evidence="15 16" key="2">
    <citation type="submission" date="2018-11" db="EMBL/GenBank/DDBJ databases">
        <authorList>
            <consortium name="Pathogen Informatics"/>
        </authorList>
    </citation>
    <scope>NUCLEOTIDE SEQUENCE [LARGE SCALE GENOMIC DNA]</scope>
</reference>